<dbReference type="OrthoDB" id="10033309at2759"/>
<dbReference type="SMART" id="SM01375">
    <property type="entry name" value="Dynein_light"/>
    <property type="match status" value="1"/>
</dbReference>
<sequence>MATHGNGQKKGFSIMAFSKVSNIAGNYALKPEPAAPAPAATSKSRSWLLMRKSSSRSCAPEINRVNSEKRISFSKEEAEWKGEGGGGGGVVIAEGRRSVSQVETNLASVVAFLQVKVMVSDMPGFMQVHAFRCARRTYDSLEKFSSRHMAYNMKKEFDKIYGPAWHCIVGSSFGSFVTHATGCFLYFSMEKLYVLLFKTRVQRALD</sequence>
<dbReference type="RefSeq" id="XP_031385212.1">
    <property type="nucleotide sequence ID" value="XM_031529352.1"/>
</dbReference>
<evidence type="ECO:0000313" key="4">
    <source>
        <dbReference type="RefSeq" id="XP_031385212.1"/>
    </source>
</evidence>
<dbReference type="GO" id="GO:0007017">
    <property type="term" value="P:microtubule-based process"/>
    <property type="evidence" value="ECO:0007669"/>
    <property type="project" value="InterPro"/>
</dbReference>
<dbReference type="GO" id="GO:0045505">
    <property type="term" value="F:dynein intermediate chain binding"/>
    <property type="evidence" value="ECO:0007669"/>
    <property type="project" value="TreeGrafter"/>
</dbReference>
<name>A0A218VZX7_PUNGR</name>
<dbReference type="AlphaFoldDB" id="A0A218VZX7"/>
<dbReference type="PANTHER" id="PTHR11886">
    <property type="entry name" value="DYNEIN LIGHT CHAIN"/>
    <property type="match status" value="1"/>
</dbReference>
<dbReference type="GO" id="GO:0005868">
    <property type="term" value="C:cytoplasmic dynein complex"/>
    <property type="evidence" value="ECO:0007669"/>
    <property type="project" value="TreeGrafter"/>
</dbReference>
<reference evidence="3" key="3">
    <citation type="journal article" date="2020" name="Plant Biotechnol. J.">
        <title>The pomegranate (Punica granatum L.) draft genome dissects genetic divergence between soft- and hard-seeded cultivars.</title>
        <authorList>
            <person name="Luo X."/>
            <person name="Li H."/>
            <person name="Wu Z."/>
            <person name="Yao W."/>
            <person name="Zhao P."/>
            <person name="Cao D."/>
            <person name="Yu H."/>
            <person name="Li K."/>
            <person name="Poudel K."/>
            <person name="Zhao D."/>
            <person name="Zhang F."/>
            <person name="Xia X."/>
            <person name="Chen L."/>
            <person name="Wang Q."/>
            <person name="Jing D."/>
            <person name="Cao S."/>
        </authorList>
    </citation>
    <scope>NUCLEOTIDE SEQUENCE [LARGE SCALE GENOMIC DNA]</scope>
</reference>
<reference evidence="4" key="4">
    <citation type="submission" date="2025-04" db="UniProtKB">
        <authorList>
            <consortium name="RefSeq"/>
        </authorList>
    </citation>
    <scope>IDENTIFICATION</scope>
    <source>
        <tissue evidence="4">Leaf</tissue>
    </source>
</reference>
<dbReference type="Gene3D" id="3.30.740.10">
    <property type="entry name" value="Protein Inhibitor Of Neuronal Nitric Oxide Synthase"/>
    <property type="match status" value="1"/>
</dbReference>
<evidence type="ECO:0000313" key="1">
    <source>
        <dbReference type="EMBL" id="OWM65966.1"/>
    </source>
</evidence>
<accession>A0A218VZX7</accession>
<dbReference type="InterPro" id="IPR001372">
    <property type="entry name" value="Dynein_light_chain_typ-1/2"/>
</dbReference>
<gene>
    <name evidence="4" type="primary">LOC116199062</name>
    <name evidence="1" type="ORF">CDL15_Pgr015391</name>
</gene>
<keyword evidence="3" id="KW-1185">Reference proteome</keyword>
<evidence type="ECO:0000313" key="3">
    <source>
        <dbReference type="Proteomes" id="UP000515151"/>
    </source>
</evidence>
<dbReference type="Proteomes" id="UP000197138">
    <property type="component" value="Unassembled WGS sequence"/>
</dbReference>
<dbReference type="Pfam" id="PF01221">
    <property type="entry name" value="Dynein_light"/>
    <property type="match status" value="1"/>
</dbReference>
<dbReference type="Proteomes" id="UP000515151">
    <property type="component" value="Chromosome 3"/>
</dbReference>
<proteinExistence type="predicted"/>
<dbReference type="EMBL" id="MTKT01005556">
    <property type="protein sequence ID" value="OWM65966.1"/>
    <property type="molecule type" value="Genomic_DNA"/>
</dbReference>
<reference evidence="1" key="2">
    <citation type="submission" date="2017-06" db="EMBL/GenBank/DDBJ databases">
        <title>The pomegranate genome and the genomics of punicalagin biosynthesis.</title>
        <authorList>
            <person name="Xu C."/>
        </authorList>
    </citation>
    <scope>NUCLEOTIDE SEQUENCE [LARGE SCALE GENOMIC DNA]</scope>
    <source>
        <tissue evidence="1">Fresh leaf</tissue>
    </source>
</reference>
<evidence type="ECO:0000313" key="2">
    <source>
        <dbReference type="Proteomes" id="UP000197138"/>
    </source>
</evidence>
<dbReference type="PANTHER" id="PTHR11886:SF37">
    <property type="entry name" value="DYNEIN LIGHT CHAIN"/>
    <property type="match status" value="1"/>
</dbReference>
<dbReference type="GeneID" id="116199062"/>
<dbReference type="InterPro" id="IPR037177">
    <property type="entry name" value="DLC_sf"/>
</dbReference>
<dbReference type="SUPFAM" id="SSF54648">
    <property type="entry name" value="DLC"/>
    <property type="match status" value="1"/>
</dbReference>
<reference evidence="2" key="1">
    <citation type="journal article" date="2017" name="Plant J.">
        <title>The pomegranate (Punica granatum L.) genome and the genomics of punicalagin biosynthesis.</title>
        <authorList>
            <person name="Qin G."/>
            <person name="Xu C."/>
            <person name="Ming R."/>
            <person name="Tang H."/>
            <person name="Guyot R."/>
            <person name="Kramer E.M."/>
            <person name="Hu Y."/>
            <person name="Yi X."/>
            <person name="Qi Y."/>
            <person name="Xu X."/>
            <person name="Gao Z."/>
            <person name="Pan H."/>
            <person name="Jian J."/>
            <person name="Tian Y."/>
            <person name="Yue Z."/>
            <person name="Xu Y."/>
        </authorList>
    </citation>
    <scope>NUCLEOTIDE SEQUENCE [LARGE SCALE GENOMIC DNA]</scope>
    <source>
        <strain evidence="2">cv. Dabenzi</strain>
    </source>
</reference>
<organism evidence="1 2">
    <name type="scientific">Punica granatum</name>
    <name type="common">Pomegranate</name>
    <dbReference type="NCBI Taxonomy" id="22663"/>
    <lineage>
        <taxon>Eukaryota</taxon>
        <taxon>Viridiplantae</taxon>
        <taxon>Streptophyta</taxon>
        <taxon>Embryophyta</taxon>
        <taxon>Tracheophyta</taxon>
        <taxon>Spermatophyta</taxon>
        <taxon>Magnoliopsida</taxon>
        <taxon>eudicotyledons</taxon>
        <taxon>Gunneridae</taxon>
        <taxon>Pentapetalae</taxon>
        <taxon>rosids</taxon>
        <taxon>malvids</taxon>
        <taxon>Myrtales</taxon>
        <taxon>Lythraceae</taxon>
        <taxon>Punica</taxon>
    </lineage>
</organism>
<protein>
    <submittedName>
        <fullName evidence="4">Uncharacterized protein LOC116199062 isoform X1</fullName>
    </submittedName>
</protein>
<dbReference type="FunFam" id="3.30.740.10:FF:000003">
    <property type="entry name" value="Dynein light chain"/>
    <property type="match status" value="1"/>
</dbReference>